<dbReference type="OrthoDB" id="9764072at2"/>
<proteinExistence type="inferred from homology"/>
<dbReference type="RefSeq" id="WP_022046177.1">
    <property type="nucleotide sequence ID" value="NZ_CP173697.1"/>
</dbReference>
<feature type="signal peptide" evidence="4">
    <location>
        <begin position="1"/>
        <end position="33"/>
    </location>
</feature>
<keyword evidence="6" id="KW-1185">Reference proteome</keyword>
<protein>
    <submittedName>
        <fullName evidence="5">Putative maltose ABC transporter, sugar-binding protein</fullName>
    </submittedName>
</protein>
<evidence type="ECO:0000313" key="5">
    <source>
        <dbReference type="EMBL" id="CRL43157.1"/>
    </source>
</evidence>
<dbReference type="Gene3D" id="3.40.190.10">
    <property type="entry name" value="Periplasmic binding protein-like II"/>
    <property type="match status" value="2"/>
</dbReference>
<dbReference type="STRING" id="301302.ERS852420_00775"/>
<evidence type="ECO:0000256" key="1">
    <source>
        <dbReference type="ARBA" id="ARBA00008520"/>
    </source>
</evidence>
<dbReference type="PANTHER" id="PTHR30061">
    <property type="entry name" value="MALTOSE-BINDING PERIPLASMIC PROTEIN"/>
    <property type="match status" value="1"/>
</dbReference>
<reference evidence="6" key="1">
    <citation type="submission" date="2015-05" db="EMBL/GenBank/DDBJ databases">
        <authorList>
            <consortium name="Pathogen Informatics"/>
        </authorList>
    </citation>
    <scope>NUCLEOTIDE SEQUENCE [LARGE SCALE GENOMIC DNA]</scope>
    <source>
        <strain evidence="6">M72</strain>
    </source>
</reference>
<evidence type="ECO:0000313" key="6">
    <source>
        <dbReference type="Proteomes" id="UP000049979"/>
    </source>
</evidence>
<feature type="chain" id="PRO_5005806792" evidence="4">
    <location>
        <begin position="34"/>
        <end position="432"/>
    </location>
</feature>
<dbReference type="PROSITE" id="PS51257">
    <property type="entry name" value="PROKAR_LIPOPROTEIN"/>
    <property type="match status" value="1"/>
</dbReference>
<dbReference type="GO" id="GO:1901982">
    <property type="term" value="F:maltose binding"/>
    <property type="evidence" value="ECO:0007669"/>
    <property type="project" value="TreeGrafter"/>
</dbReference>
<dbReference type="Pfam" id="PF13416">
    <property type="entry name" value="SBP_bac_8"/>
    <property type="match status" value="1"/>
</dbReference>
<evidence type="ECO:0000256" key="3">
    <source>
        <dbReference type="ARBA" id="ARBA00022729"/>
    </source>
</evidence>
<gene>
    <name evidence="5" type="ORF">M72_18591</name>
</gene>
<dbReference type="InterPro" id="IPR006059">
    <property type="entry name" value="SBP"/>
</dbReference>
<dbReference type="GO" id="GO:0042956">
    <property type="term" value="P:maltodextrin transmembrane transport"/>
    <property type="evidence" value="ECO:0007669"/>
    <property type="project" value="TreeGrafter"/>
</dbReference>
<accession>A0A0M6X2B2</accession>
<dbReference type="PANTHER" id="PTHR30061:SF50">
    <property type="entry name" value="MALTOSE_MALTODEXTRIN-BINDING PERIPLASMIC PROTEIN"/>
    <property type="match status" value="1"/>
</dbReference>
<dbReference type="AlphaFoldDB" id="A0A0M6X2B2"/>
<dbReference type="EMBL" id="CVRR01000093">
    <property type="protein sequence ID" value="CRL43157.1"/>
    <property type="molecule type" value="Genomic_DNA"/>
</dbReference>
<keyword evidence="2" id="KW-0813">Transport</keyword>
<dbReference type="GO" id="GO:0055052">
    <property type="term" value="C:ATP-binding cassette (ABC) transporter complex, substrate-binding subunit-containing"/>
    <property type="evidence" value="ECO:0007669"/>
    <property type="project" value="TreeGrafter"/>
</dbReference>
<evidence type="ECO:0000256" key="2">
    <source>
        <dbReference type="ARBA" id="ARBA00022448"/>
    </source>
</evidence>
<name>A0A0M6X2B2_9FIRM</name>
<dbReference type="Proteomes" id="UP000049979">
    <property type="component" value="Unassembled WGS sequence"/>
</dbReference>
<organism evidence="5 6">
    <name type="scientific">Roseburia faecis</name>
    <dbReference type="NCBI Taxonomy" id="301302"/>
    <lineage>
        <taxon>Bacteria</taxon>
        <taxon>Bacillati</taxon>
        <taxon>Bacillota</taxon>
        <taxon>Clostridia</taxon>
        <taxon>Lachnospirales</taxon>
        <taxon>Lachnospiraceae</taxon>
        <taxon>Roseburia</taxon>
    </lineage>
</organism>
<evidence type="ECO:0000256" key="4">
    <source>
        <dbReference type="SAM" id="SignalP"/>
    </source>
</evidence>
<sequence>MKKGRDFMKRKRLLSAMLAGIFAVSMLGGCASAVPQGATETTQGSAQETDRTSGTVKLRVWAEESTYDALNKMIDSFKEEYKGQATFDITLEQNADSDTRDNVLGDVHNAADVFILADDQVASMAAGGALYPVPNADEVKKANVEGAIDAATVDDTLYAYPMTADNGYFLYYNKKYLSDSDVKTLDGILKVAEKNHKKFMMDWSSGWYLYSFFGNTGLDFGINDDNVTNHCEWNSTEGDIKGVDIAQAMLDISSSSGFENAVNEDFIKGAKKGSVIAGVSGVWSETELKKIWGDDIGAAKLPTYTVAGKQVQMASFTGYKLMGVSAYSANPQWAAKLADWLTNEQNQTVRFEMNGQGPSNTKAADSDAVKASPSIQAVIAQSEFGKLQRVGNSYWDASMEFGNTMAAGNPNHIKLQKLMDNLVDGITKSVAG</sequence>
<keyword evidence="3 4" id="KW-0732">Signal</keyword>
<dbReference type="GO" id="GO:0015768">
    <property type="term" value="P:maltose transport"/>
    <property type="evidence" value="ECO:0007669"/>
    <property type="project" value="TreeGrafter"/>
</dbReference>
<dbReference type="SUPFAM" id="SSF53850">
    <property type="entry name" value="Periplasmic binding protein-like II"/>
    <property type="match status" value="1"/>
</dbReference>
<comment type="similarity">
    <text evidence="1">Belongs to the bacterial solute-binding protein 1 family.</text>
</comment>